<organism evidence="3 4">
    <name type="scientific">Araneus ventricosus</name>
    <name type="common">Orbweaver spider</name>
    <name type="synonym">Epeira ventricosa</name>
    <dbReference type="NCBI Taxonomy" id="182803"/>
    <lineage>
        <taxon>Eukaryota</taxon>
        <taxon>Metazoa</taxon>
        <taxon>Ecdysozoa</taxon>
        <taxon>Arthropoda</taxon>
        <taxon>Chelicerata</taxon>
        <taxon>Arachnida</taxon>
        <taxon>Araneae</taxon>
        <taxon>Araneomorphae</taxon>
        <taxon>Entelegynae</taxon>
        <taxon>Araneoidea</taxon>
        <taxon>Araneidae</taxon>
        <taxon>Araneus</taxon>
    </lineage>
</organism>
<evidence type="ECO:0000313" key="3">
    <source>
        <dbReference type="EMBL" id="GBM67597.1"/>
    </source>
</evidence>
<protein>
    <submittedName>
        <fullName evidence="3">Uncharacterized protein</fullName>
    </submittedName>
</protein>
<gene>
    <name evidence="3" type="ORF">AVEN_44745_1</name>
</gene>
<keyword evidence="2" id="KW-0732">Signal</keyword>
<feature type="non-terminal residue" evidence="3">
    <location>
        <position position="106"/>
    </location>
</feature>
<sequence length="106" mass="11902">MLSAKILGLVVSFFIVYSMPTEKQHSGSGASPLSNEKEESSAFYKGGAKSNTRKDYDSKASTSTRYVRSPYQIISPPSPPIETLKPYKFDYLIRSPNGDLQFREER</sequence>
<dbReference type="EMBL" id="BGPR01002091">
    <property type="protein sequence ID" value="GBM67597.1"/>
    <property type="molecule type" value="Genomic_DNA"/>
</dbReference>
<dbReference type="Proteomes" id="UP000499080">
    <property type="component" value="Unassembled WGS sequence"/>
</dbReference>
<feature type="signal peptide" evidence="2">
    <location>
        <begin position="1"/>
        <end position="18"/>
    </location>
</feature>
<keyword evidence="4" id="KW-1185">Reference proteome</keyword>
<feature type="region of interest" description="Disordered" evidence="1">
    <location>
        <begin position="22"/>
        <end position="63"/>
    </location>
</feature>
<evidence type="ECO:0000256" key="2">
    <source>
        <dbReference type="SAM" id="SignalP"/>
    </source>
</evidence>
<comment type="caution">
    <text evidence="3">The sequence shown here is derived from an EMBL/GenBank/DDBJ whole genome shotgun (WGS) entry which is preliminary data.</text>
</comment>
<dbReference type="AlphaFoldDB" id="A0A4Y2HQB3"/>
<reference evidence="3 4" key="1">
    <citation type="journal article" date="2019" name="Sci. Rep.">
        <title>Orb-weaving spider Araneus ventricosus genome elucidates the spidroin gene catalogue.</title>
        <authorList>
            <person name="Kono N."/>
            <person name="Nakamura H."/>
            <person name="Ohtoshi R."/>
            <person name="Moran D.A.P."/>
            <person name="Shinohara A."/>
            <person name="Yoshida Y."/>
            <person name="Fujiwara M."/>
            <person name="Mori M."/>
            <person name="Tomita M."/>
            <person name="Arakawa K."/>
        </authorList>
    </citation>
    <scope>NUCLEOTIDE SEQUENCE [LARGE SCALE GENOMIC DNA]</scope>
</reference>
<name>A0A4Y2HQB3_ARAVE</name>
<feature type="chain" id="PRO_5021194025" evidence="2">
    <location>
        <begin position="19"/>
        <end position="106"/>
    </location>
</feature>
<accession>A0A4Y2HQB3</accession>
<evidence type="ECO:0000256" key="1">
    <source>
        <dbReference type="SAM" id="MobiDB-lite"/>
    </source>
</evidence>
<proteinExistence type="predicted"/>
<evidence type="ECO:0000313" key="4">
    <source>
        <dbReference type="Proteomes" id="UP000499080"/>
    </source>
</evidence>